<dbReference type="EMBL" id="JACHON010000001">
    <property type="protein sequence ID" value="MBB6511888.1"/>
    <property type="molecule type" value="Genomic_DNA"/>
</dbReference>
<evidence type="ECO:0008006" key="3">
    <source>
        <dbReference type="Google" id="ProtNLM"/>
    </source>
</evidence>
<name>A0A841RMG1_9BACI</name>
<dbReference type="Proteomes" id="UP000572212">
    <property type="component" value="Unassembled WGS sequence"/>
</dbReference>
<comment type="caution">
    <text evidence="1">The sequence shown here is derived from an EMBL/GenBank/DDBJ whole genome shotgun (WGS) entry which is preliminary data.</text>
</comment>
<proteinExistence type="predicted"/>
<evidence type="ECO:0000313" key="1">
    <source>
        <dbReference type="EMBL" id="MBB6511888.1"/>
    </source>
</evidence>
<dbReference type="RefSeq" id="WP_184244518.1">
    <property type="nucleotide sequence ID" value="NZ_BAAACU010000022.1"/>
</dbReference>
<dbReference type="AlphaFoldDB" id="A0A841RMG1"/>
<accession>A0A841RMG1</accession>
<sequence length="81" mass="9780">MLLTTTFNRQLWKIDSFETVSYDKESKDLFIHCLDQTVLQFYSVPENVLFQFIIDTDKESFIQQILIPNYLIERNEKLRTN</sequence>
<protein>
    <recommendedName>
        <fullName evidence="3">KTSC domain-containing protein</fullName>
    </recommendedName>
</protein>
<reference evidence="1 2" key="1">
    <citation type="submission" date="2020-08" db="EMBL/GenBank/DDBJ databases">
        <title>Genomic Encyclopedia of Type Strains, Phase IV (KMG-IV): sequencing the most valuable type-strain genomes for metagenomic binning, comparative biology and taxonomic classification.</title>
        <authorList>
            <person name="Goeker M."/>
        </authorList>
    </citation>
    <scope>NUCLEOTIDE SEQUENCE [LARGE SCALE GENOMIC DNA]</scope>
    <source>
        <strain evidence="1 2">DSM 11805</strain>
    </source>
</reference>
<gene>
    <name evidence="1" type="ORF">GGQ92_000655</name>
</gene>
<keyword evidence="2" id="KW-1185">Reference proteome</keyword>
<organism evidence="1 2">
    <name type="scientific">Gracilibacillus halotolerans</name>
    <dbReference type="NCBI Taxonomy" id="74386"/>
    <lineage>
        <taxon>Bacteria</taxon>
        <taxon>Bacillati</taxon>
        <taxon>Bacillota</taxon>
        <taxon>Bacilli</taxon>
        <taxon>Bacillales</taxon>
        <taxon>Bacillaceae</taxon>
        <taxon>Gracilibacillus</taxon>
    </lineage>
</organism>
<evidence type="ECO:0000313" key="2">
    <source>
        <dbReference type="Proteomes" id="UP000572212"/>
    </source>
</evidence>